<protein>
    <submittedName>
        <fullName evidence="2">Uncharacterized protein</fullName>
    </submittedName>
</protein>
<reference evidence="2" key="2">
    <citation type="journal article" date="2023" name="IMA Fungus">
        <title>Comparative genomic study of the Penicillium genus elucidates a diverse pangenome and 15 lateral gene transfer events.</title>
        <authorList>
            <person name="Petersen C."/>
            <person name="Sorensen T."/>
            <person name="Nielsen M.R."/>
            <person name="Sondergaard T.E."/>
            <person name="Sorensen J.L."/>
            <person name="Fitzpatrick D.A."/>
            <person name="Frisvad J.C."/>
            <person name="Nielsen K.L."/>
        </authorList>
    </citation>
    <scope>NUCLEOTIDE SEQUENCE</scope>
    <source>
        <strain evidence="2">IBT 19713</strain>
    </source>
</reference>
<sequence length="215" mass="24162">MAGTFSSTDNTTMGSIPWAEVFSRHEFLLSSHLEMLGAVKNQLPHDGEASRTVASMVSKTIQSMNQFKIVRKQMMHNRRHPCFKAQSQHNSSPKSSSAIPSSAIPSSTKTPRIHPTLHLPETEDISQEVQRRLRIQEERRRKKESGRSDKRKRESMGSNENASPGTAHQRKRKKVGKDSVSLKKESASSSQRKRYLDGPSSLDAAKTKKSKNPRD</sequence>
<gene>
    <name evidence="2" type="ORF">N7468_003867</name>
</gene>
<dbReference type="AlphaFoldDB" id="A0A9W9P9T5"/>
<accession>A0A9W9P9T5</accession>
<evidence type="ECO:0000313" key="2">
    <source>
        <dbReference type="EMBL" id="KAJ5239248.1"/>
    </source>
</evidence>
<evidence type="ECO:0000313" key="3">
    <source>
        <dbReference type="Proteomes" id="UP001150941"/>
    </source>
</evidence>
<feature type="compositionally biased region" description="Basic and acidic residues" evidence="1">
    <location>
        <begin position="129"/>
        <end position="155"/>
    </location>
</feature>
<feature type="region of interest" description="Disordered" evidence="1">
    <location>
        <begin position="82"/>
        <end position="215"/>
    </location>
</feature>
<dbReference type="Proteomes" id="UP001150941">
    <property type="component" value="Unassembled WGS sequence"/>
</dbReference>
<feature type="compositionally biased region" description="Polar residues" evidence="1">
    <location>
        <begin position="156"/>
        <end position="166"/>
    </location>
</feature>
<dbReference type="RefSeq" id="XP_058332167.1">
    <property type="nucleotide sequence ID" value="XM_058473164.1"/>
</dbReference>
<feature type="compositionally biased region" description="Basic and acidic residues" evidence="1">
    <location>
        <begin position="176"/>
        <end position="186"/>
    </location>
</feature>
<dbReference type="OrthoDB" id="4509809at2759"/>
<reference evidence="2" key="1">
    <citation type="submission" date="2022-11" db="EMBL/GenBank/DDBJ databases">
        <authorList>
            <person name="Petersen C."/>
        </authorList>
    </citation>
    <scope>NUCLEOTIDE SEQUENCE</scope>
    <source>
        <strain evidence="2">IBT 19713</strain>
    </source>
</reference>
<dbReference type="GeneID" id="83200467"/>
<proteinExistence type="predicted"/>
<evidence type="ECO:0000256" key="1">
    <source>
        <dbReference type="SAM" id="MobiDB-lite"/>
    </source>
</evidence>
<comment type="caution">
    <text evidence="2">The sequence shown here is derived from an EMBL/GenBank/DDBJ whole genome shotgun (WGS) entry which is preliminary data.</text>
</comment>
<organism evidence="2 3">
    <name type="scientific">Penicillium chermesinum</name>
    <dbReference type="NCBI Taxonomy" id="63820"/>
    <lineage>
        <taxon>Eukaryota</taxon>
        <taxon>Fungi</taxon>
        <taxon>Dikarya</taxon>
        <taxon>Ascomycota</taxon>
        <taxon>Pezizomycotina</taxon>
        <taxon>Eurotiomycetes</taxon>
        <taxon>Eurotiomycetidae</taxon>
        <taxon>Eurotiales</taxon>
        <taxon>Aspergillaceae</taxon>
        <taxon>Penicillium</taxon>
    </lineage>
</organism>
<dbReference type="EMBL" id="JAPQKS010000003">
    <property type="protein sequence ID" value="KAJ5239248.1"/>
    <property type="molecule type" value="Genomic_DNA"/>
</dbReference>
<keyword evidence="3" id="KW-1185">Reference proteome</keyword>
<name>A0A9W9P9T5_9EURO</name>
<feature type="compositionally biased region" description="Low complexity" evidence="1">
    <location>
        <begin position="87"/>
        <end position="110"/>
    </location>
</feature>